<dbReference type="OrthoDB" id="3546297at2759"/>
<evidence type="ECO:0000313" key="3">
    <source>
        <dbReference type="EMBL" id="CZR53460.1"/>
    </source>
</evidence>
<organism evidence="3 4">
    <name type="scientific">Phialocephala subalpina</name>
    <dbReference type="NCBI Taxonomy" id="576137"/>
    <lineage>
        <taxon>Eukaryota</taxon>
        <taxon>Fungi</taxon>
        <taxon>Dikarya</taxon>
        <taxon>Ascomycota</taxon>
        <taxon>Pezizomycotina</taxon>
        <taxon>Leotiomycetes</taxon>
        <taxon>Helotiales</taxon>
        <taxon>Mollisiaceae</taxon>
        <taxon>Phialocephala</taxon>
        <taxon>Phialocephala fortinii species complex</taxon>
    </lineage>
</organism>
<accession>A0A1L7WL09</accession>
<reference evidence="3 4" key="1">
    <citation type="submission" date="2016-03" db="EMBL/GenBank/DDBJ databases">
        <authorList>
            <person name="Ploux O."/>
        </authorList>
    </citation>
    <scope>NUCLEOTIDE SEQUENCE [LARGE SCALE GENOMIC DNA]</scope>
    <source>
        <strain evidence="3 4">UAMH 11012</strain>
    </source>
</reference>
<keyword evidence="2" id="KW-0812">Transmembrane</keyword>
<gene>
    <name evidence="3" type="ORF">PAC_03338</name>
</gene>
<keyword evidence="2" id="KW-1133">Transmembrane helix</keyword>
<feature type="transmembrane region" description="Helical" evidence="2">
    <location>
        <begin position="360"/>
        <end position="377"/>
    </location>
</feature>
<name>A0A1L7WL09_9HELO</name>
<feature type="region of interest" description="Disordered" evidence="1">
    <location>
        <begin position="1"/>
        <end position="54"/>
    </location>
</feature>
<evidence type="ECO:0000256" key="2">
    <source>
        <dbReference type="SAM" id="Phobius"/>
    </source>
</evidence>
<dbReference type="Proteomes" id="UP000184330">
    <property type="component" value="Unassembled WGS sequence"/>
</dbReference>
<keyword evidence="4" id="KW-1185">Reference proteome</keyword>
<dbReference type="STRING" id="576137.A0A1L7WL09"/>
<feature type="compositionally biased region" description="Polar residues" evidence="1">
    <location>
        <begin position="1"/>
        <end position="11"/>
    </location>
</feature>
<dbReference type="AlphaFoldDB" id="A0A1L7WL09"/>
<proteinExistence type="predicted"/>
<feature type="transmembrane region" description="Helical" evidence="2">
    <location>
        <begin position="333"/>
        <end position="354"/>
    </location>
</feature>
<evidence type="ECO:0000313" key="4">
    <source>
        <dbReference type="Proteomes" id="UP000184330"/>
    </source>
</evidence>
<dbReference type="EMBL" id="FJOG01000003">
    <property type="protein sequence ID" value="CZR53460.1"/>
    <property type="molecule type" value="Genomic_DNA"/>
</dbReference>
<keyword evidence="2" id="KW-0472">Membrane</keyword>
<feature type="region of interest" description="Disordered" evidence="1">
    <location>
        <begin position="82"/>
        <end position="118"/>
    </location>
</feature>
<sequence>MSENRGMDQQNVVDYDRPPVPPDAERLPTQQPDPDLERGERRGQRSLGVEIVDAVSSPKGETQIFDGQQLAELYADHFVTEDEADGSVEKQSPHVSTALLGPRSHSPGPPPPIPGGNTSPTNAALEFVYPLREIPSLTANSLFASPEAGVMLVSEEIDRLQQMEFETRIQYLYGPTVVYSNSSSATVNLAALLRVQLQYLQRDLVRDAFNFKYDTQYSGAAIADKQGLMSTYITALKDYEYVKERALMGQNDDPFIVTSERLHDRMVLEETLKLWMEGGPDMQNFQLLELQSHLDEIHRSRPPIDTEKWYFSEVRGPEQIRKNHSRSSFNGRVTNLVTTSVCVLAFGLLISVFLEKPFDVLSATAAYAAVLVVFVGTSTSTGTSSSSASA</sequence>
<protein>
    <submittedName>
        <fullName evidence="3">Uncharacterized protein</fullName>
    </submittedName>
</protein>
<evidence type="ECO:0000256" key="1">
    <source>
        <dbReference type="SAM" id="MobiDB-lite"/>
    </source>
</evidence>